<organism evidence="1 2">
    <name type="scientific">Romanomermis culicivorax</name>
    <name type="common">Nematode worm</name>
    <dbReference type="NCBI Taxonomy" id="13658"/>
    <lineage>
        <taxon>Eukaryota</taxon>
        <taxon>Metazoa</taxon>
        <taxon>Ecdysozoa</taxon>
        <taxon>Nematoda</taxon>
        <taxon>Enoplea</taxon>
        <taxon>Dorylaimia</taxon>
        <taxon>Mermithida</taxon>
        <taxon>Mermithoidea</taxon>
        <taxon>Mermithidae</taxon>
        <taxon>Romanomermis</taxon>
    </lineage>
</organism>
<name>A0A915HUB8_ROMCU</name>
<dbReference type="AlphaFoldDB" id="A0A915HUB8"/>
<sequence>MDGGEAGTVIGSDSAWRVCGCGSAGDGIKSFPRGGDGVLNQWRRVSSYRWVTVTGNARETEGEYPGNYRTKDCRWEAISPIPVAPVLLSKKLYCVTVGWQVEWISLWHNPPFPYTRGCPLPTAHLSQLLIFSSGINAQECSPLSYMVLPAV</sequence>
<protein>
    <submittedName>
        <fullName evidence="2">Uncharacterized protein</fullName>
    </submittedName>
</protein>
<proteinExistence type="predicted"/>
<evidence type="ECO:0000313" key="2">
    <source>
        <dbReference type="WBParaSite" id="nRc.2.0.1.t05489-RA"/>
    </source>
</evidence>
<evidence type="ECO:0000313" key="1">
    <source>
        <dbReference type="Proteomes" id="UP000887565"/>
    </source>
</evidence>
<keyword evidence="1" id="KW-1185">Reference proteome</keyword>
<dbReference type="Proteomes" id="UP000887565">
    <property type="component" value="Unplaced"/>
</dbReference>
<reference evidence="2" key="1">
    <citation type="submission" date="2022-11" db="UniProtKB">
        <authorList>
            <consortium name="WormBaseParasite"/>
        </authorList>
    </citation>
    <scope>IDENTIFICATION</scope>
</reference>
<accession>A0A915HUB8</accession>
<dbReference type="WBParaSite" id="nRc.2.0.1.t05489-RA">
    <property type="protein sequence ID" value="nRc.2.0.1.t05489-RA"/>
    <property type="gene ID" value="nRc.2.0.1.g05489"/>
</dbReference>